<sequence>MHRWIRFLGAEETGVERIPEHMRTDQNPWDLFTAFFSANCCTATMALGYLGPASYGLGWWDSFLCVIFFNGFGAILPALVSRFGPKLGFRTMIIPRYSFGWYPAKVLALLNILNQIGWGMVNAISGASILYDVGGGDLPLTVAVLLISLVAIAVALLGYKYVHMYERYSWLVMLVCFAIVAGFGAPHFINVPMGSGKAEASAVLSFGTAIIGFEVAWTPVAADYGVFIKESTSEWGAVAYTFFGLFISQVLVELVGVAVGTLVFNADPIFTNAYDRAGIGGLIGAIFDGHGSAIRGFGKFVELILSFSTVAVIIFNIYSLGLSAQMVSTKTLKVPRFFWSLLGGAVFLAAAIAGRDDLEEVMANFLNMCAYWLTPFTIIVLLEDWIWRGGFKYDVDAWNDKARLPFGYAASISFIIGTIVSILCMSQVWWVGPIANGIGGSSTGTDVSWILALGVCTVSFVPLRYLERKRW</sequence>
<dbReference type="GeneID" id="54282058"/>
<feature type="transmembrane region" description="Helical" evidence="7">
    <location>
        <begin position="170"/>
        <end position="189"/>
    </location>
</feature>
<keyword evidence="9" id="KW-1185">Reference proteome</keyword>
<feature type="transmembrane region" description="Helical" evidence="7">
    <location>
        <begin position="201"/>
        <end position="226"/>
    </location>
</feature>
<accession>A0A6A5XE91</accession>
<evidence type="ECO:0000256" key="7">
    <source>
        <dbReference type="SAM" id="Phobius"/>
    </source>
</evidence>
<keyword evidence="5 7" id="KW-1133">Transmembrane helix</keyword>
<dbReference type="Gene3D" id="1.10.4160.10">
    <property type="entry name" value="Hydantoin permease"/>
    <property type="match status" value="1"/>
</dbReference>
<feature type="transmembrane region" description="Helical" evidence="7">
    <location>
        <begin position="138"/>
        <end position="158"/>
    </location>
</feature>
<dbReference type="PIRSF" id="PIRSF002744">
    <property type="entry name" value="Pur-cyt_permease"/>
    <property type="match status" value="1"/>
</dbReference>
<dbReference type="PANTHER" id="PTHR31806:SF1">
    <property type="entry name" value="PURINE-CYTOSINE PERMEASE FCY2-RELATED"/>
    <property type="match status" value="1"/>
</dbReference>
<dbReference type="AlphaFoldDB" id="A0A6A5XE91"/>
<protein>
    <submittedName>
        <fullName evidence="8">Purine-cytosine permease</fullName>
    </submittedName>
</protein>
<feature type="transmembrane region" description="Helical" evidence="7">
    <location>
        <begin position="449"/>
        <end position="466"/>
    </location>
</feature>
<dbReference type="InterPro" id="IPR026030">
    <property type="entry name" value="Pur-cyt_permease_Fcy2/21/22"/>
</dbReference>
<feature type="transmembrane region" description="Helical" evidence="7">
    <location>
        <begin position="365"/>
        <end position="386"/>
    </location>
</feature>
<feature type="transmembrane region" description="Helical" evidence="7">
    <location>
        <begin position="57"/>
        <end position="79"/>
    </location>
</feature>
<comment type="similarity">
    <text evidence="2">Belongs to the purine-cytosine permease (2.A.39) family.</text>
</comment>
<evidence type="ECO:0000256" key="6">
    <source>
        <dbReference type="ARBA" id="ARBA00023136"/>
    </source>
</evidence>
<gene>
    <name evidence="8" type="ORF">BU24DRAFT_378125</name>
</gene>
<dbReference type="EMBL" id="ML978075">
    <property type="protein sequence ID" value="KAF2011191.1"/>
    <property type="molecule type" value="Genomic_DNA"/>
</dbReference>
<dbReference type="PANTHER" id="PTHR31806">
    <property type="entry name" value="PURINE-CYTOSINE PERMEASE FCY2-RELATED"/>
    <property type="match status" value="1"/>
</dbReference>
<dbReference type="RefSeq" id="XP_033379530.1">
    <property type="nucleotide sequence ID" value="XM_033524661.1"/>
</dbReference>
<evidence type="ECO:0000256" key="5">
    <source>
        <dbReference type="ARBA" id="ARBA00022989"/>
    </source>
</evidence>
<keyword evidence="6 7" id="KW-0472">Membrane</keyword>
<keyword evidence="4 7" id="KW-0812">Transmembrane</keyword>
<reference evidence="8" key="1">
    <citation type="journal article" date="2020" name="Stud. Mycol.">
        <title>101 Dothideomycetes genomes: a test case for predicting lifestyles and emergence of pathogens.</title>
        <authorList>
            <person name="Haridas S."/>
            <person name="Albert R."/>
            <person name="Binder M."/>
            <person name="Bloem J."/>
            <person name="Labutti K."/>
            <person name="Salamov A."/>
            <person name="Andreopoulos B."/>
            <person name="Baker S."/>
            <person name="Barry K."/>
            <person name="Bills G."/>
            <person name="Bluhm B."/>
            <person name="Cannon C."/>
            <person name="Castanera R."/>
            <person name="Culley D."/>
            <person name="Daum C."/>
            <person name="Ezra D."/>
            <person name="Gonzalez J."/>
            <person name="Henrissat B."/>
            <person name="Kuo A."/>
            <person name="Liang C."/>
            <person name="Lipzen A."/>
            <person name="Lutzoni F."/>
            <person name="Magnuson J."/>
            <person name="Mondo S."/>
            <person name="Nolan M."/>
            <person name="Ohm R."/>
            <person name="Pangilinan J."/>
            <person name="Park H.-J."/>
            <person name="Ramirez L."/>
            <person name="Alfaro M."/>
            <person name="Sun H."/>
            <person name="Tritt A."/>
            <person name="Yoshinaga Y."/>
            <person name="Zwiers L.-H."/>
            <person name="Turgeon B."/>
            <person name="Goodwin S."/>
            <person name="Spatafora J."/>
            <person name="Crous P."/>
            <person name="Grigoriev I."/>
        </authorList>
    </citation>
    <scope>NUCLEOTIDE SEQUENCE</scope>
    <source>
        <strain evidence="8">CBS 175.79</strain>
    </source>
</reference>
<dbReference type="InterPro" id="IPR001248">
    <property type="entry name" value="Pur-cyt_permease"/>
</dbReference>
<evidence type="ECO:0000313" key="8">
    <source>
        <dbReference type="EMBL" id="KAF2011191.1"/>
    </source>
</evidence>
<dbReference type="GO" id="GO:0005886">
    <property type="term" value="C:plasma membrane"/>
    <property type="evidence" value="ECO:0007669"/>
    <property type="project" value="TreeGrafter"/>
</dbReference>
<feature type="transmembrane region" description="Helical" evidence="7">
    <location>
        <begin position="31"/>
        <end position="51"/>
    </location>
</feature>
<evidence type="ECO:0000256" key="3">
    <source>
        <dbReference type="ARBA" id="ARBA00022448"/>
    </source>
</evidence>
<dbReference type="Proteomes" id="UP000799778">
    <property type="component" value="Unassembled WGS sequence"/>
</dbReference>
<evidence type="ECO:0000313" key="9">
    <source>
        <dbReference type="Proteomes" id="UP000799778"/>
    </source>
</evidence>
<feature type="transmembrane region" description="Helical" evidence="7">
    <location>
        <begin position="238"/>
        <end position="264"/>
    </location>
</feature>
<feature type="transmembrane region" description="Helical" evidence="7">
    <location>
        <begin position="99"/>
        <end position="118"/>
    </location>
</feature>
<proteinExistence type="inferred from homology"/>
<organism evidence="8 9">
    <name type="scientific">Aaosphaeria arxii CBS 175.79</name>
    <dbReference type="NCBI Taxonomy" id="1450172"/>
    <lineage>
        <taxon>Eukaryota</taxon>
        <taxon>Fungi</taxon>
        <taxon>Dikarya</taxon>
        <taxon>Ascomycota</taxon>
        <taxon>Pezizomycotina</taxon>
        <taxon>Dothideomycetes</taxon>
        <taxon>Pleosporomycetidae</taxon>
        <taxon>Pleosporales</taxon>
        <taxon>Pleosporales incertae sedis</taxon>
        <taxon>Aaosphaeria</taxon>
    </lineage>
</organism>
<feature type="transmembrane region" description="Helical" evidence="7">
    <location>
        <begin position="334"/>
        <end position="353"/>
    </location>
</feature>
<evidence type="ECO:0000256" key="2">
    <source>
        <dbReference type="ARBA" id="ARBA00008974"/>
    </source>
</evidence>
<feature type="non-terminal residue" evidence="8">
    <location>
        <position position="471"/>
    </location>
</feature>
<feature type="transmembrane region" description="Helical" evidence="7">
    <location>
        <begin position="303"/>
        <end position="322"/>
    </location>
</feature>
<evidence type="ECO:0000256" key="4">
    <source>
        <dbReference type="ARBA" id="ARBA00022692"/>
    </source>
</evidence>
<evidence type="ECO:0000256" key="1">
    <source>
        <dbReference type="ARBA" id="ARBA00004141"/>
    </source>
</evidence>
<dbReference type="OrthoDB" id="5428495at2759"/>
<name>A0A6A5XE91_9PLEO</name>
<dbReference type="GO" id="GO:0022857">
    <property type="term" value="F:transmembrane transporter activity"/>
    <property type="evidence" value="ECO:0007669"/>
    <property type="project" value="InterPro"/>
</dbReference>
<comment type="subcellular location">
    <subcellularLocation>
        <location evidence="1">Membrane</location>
        <topology evidence="1">Multi-pass membrane protein</topology>
    </subcellularLocation>
</comment>
<feature type="transmembrane region" description="Helical" evidence="7">
    <location>
        <begin position="406"/>
        <end position="429"/>
    </location>
</feature>
<dbReference type="Pfam" id="PF02133">
    <property type="entry name" value="Transp_cyt_pur"/>
    <property type="match status" value="1"/>
</dbReference>
<keyword evidence="3" id="KW-0813">Transport</keyword>